<dbReference type="Gene3D" id="3.40.50.12370">
    <property type="match status" value="1"/>
</dbReference>
<dbReference type="RefSeq" id="WP_099437530.1">
    <property type="nucleotide sequence ID" value="NZ_CP024091.1"/>
</dbReference>
<evidence type="ECO:0000313" key="1">
    <source>
        <dbReference type="EMBL" id="ATP55582.1"/>
    </source>
</evidence>
<dbReference type="Proteomes" id="UP000223749">
    <property type="component" value="Chromosome"/>
</dbReference>
<accession>A0A2D1U1U3</accession>
<gene>
    <name evidence="1" type="ORF">CPT03_03430</name>
</gene>
<dbReference type="OrthoDB" id="641005at2"/>
<dbReference type="KEGG" id="pgs:CPT03_03430"/>
<reference evidence="1 2" key="1">
    <citation type="submission" date="2017-10" db="EMBL/GenBank/DDBJ databases">
        <title>Whole genome of Pedobacter ginsengisoli T01R-27 isolated from tomato rhizosphere.</title>
        <authorList>
            <person name="Weon H.-Y."/>
            <person name="Lee S.A."/>
            <person name="Sang M.K."/>
            <person name="Song J."/>
        </authorList>
    </citation>
    <scope>NUCLEOTIDE SEQUENCE [LARGE SCALE GENOMIC DNA]</scope>
    <source>
        <strain evidence="1 2">T01R-27</strain>
    </source>
</reference>
<evidence type="ECO:0000313" key="2">
    <source>
        <dbReference type="Proteomes" id="UP000223749"/>
    </source>
</evidence>
<keyword evidence="2" id="KW-1185">Reference proteome</keyword>
<name>A0A2D1U1U3_9SPHI</name>
<dbReference type="AlphaFoldDB" id="A0A2D1U1U3"/>
<sequence length="279" mass="31749">MKNFLAVFDGYQLSKSTLEYALLITEKCNGHLTGVFLDAFFYHNYNLSRVLKTVSDPDTVLKELNEREQLQRDGAVYEFQSACEYAGVSYTIHRDTSLALLELQYESMFADLIIINEWEKFSRSEDERPSGFLKELLAEVQCPVLVIPDHFKDFEQIVLLYDGSPSSLYAIKLFSYLFENWAALTVEVLSVNETANDAAVIPGEGLMKDFTDIHFPRSSFTLLNGKAAEQILAYLTAGSENKLVVLGAYRRTALSRWFKHSLADTLMQELDLPLFIAHH</sequence>
<organism evidence="1 2">
    <name type="scientific">Pedobacter ginsengisoli</name>
    <dbReference type="NCBI Taxonomy" id="363852"/>
    <lineage>
        <taxon>Bacteria</taxon>
        <taxon>Pseudomonadati</taxon>
        <taxon>Bacteroidota</taxon>
        <taxon>Sphingobacteriia</taxon>
        <taxon>Sphingobacteriales</taxon>
        <taxon>Sphingobacteriaceae</taxon>
        <taxon>Pedobacter</taxon>
    </lineage>
</organism>
<evidence type="ECO:0008006" key="3">
    <source>
        <dbReference type="Google" id="ProtNLM"/>
    </source>
</evidence>
<dbReference type="EMBL" id="CP024091">
    <property type="protein sequence ID" value="ATP55582.1"/>
    <property type="molecule type" value="Genomic_DNA"/>
</dbReference>
<dbReference type="SUPFAM" id="SSF52402">
    <property type="entry name" value="Adenine nucleotide alpha hydrolases-like"/>
    <property type="match status" value="2"/>
</dbReference>
<proteinExistence type="predicted"/>
<protein>
    <recommendedName>
        <fullName evidence="3">UspA domain-containing protein</fullName>
    </recommendedName>
</protein>